<dbReference type="OrthoDB" id="475384at2"/>
<dbReference type="InterPro" id="IPR008638">
    <property type="entry name" value="FhaB/CdiA-like_TPS"/>
</dbReference>
<dbReference type="SUPFAM" id="SSF51126">
    <property type="entry name" value="Pectin lyase-like"/>
    <property type="match status" value="1"/>
</dbReference>
<dbReference type="EMBL" id="LMTZ01000013">
    <property type="protein sequence ID" value="KST69833.1"/>
    <property type="molecule type" value="Genomic_DNA"/>
</dbReference>
<dbReference type="InterPro" id="IPR011050">
    <property type="entry name" value="Pectin_lyase_fold/virulence"/>
</dbReference>
<evidence type="ECO:0000313" key="3">
    <source>
        <dbReference type="EMBL" id="KST69833.1"/>
    </source>
</evidence>
<keyword evidence="4" id="KW-1185">Reference proteome</keyword>
<dbReference type="Pfam" id="PF05860">
    <property type="entry name" value="TPS"/>
    <property type="match status" value="1"/>
</dbReference>
<keyword evidence="1" id="KW-0732">Signal</keyword>
<dbReference type="RefSeq" id="WP_036268184.1">
    <property type="nucleotide sequence ID" value="NZ_LMTZ01000013.1"/>
</dbReference>
<organism evidence="3 4">
    <name type="scientific">Mastigocoleus testarum BC008</name>
    <dbReference type="NCBI Taxonomy" id="371196"/>
    <lineage>
        <taxon>Bacteria</taxon>
        <taxon>Bacillati</taxon>
        <taxon>Cyanobacteriota</taxon>
        <taxon>Cyanophyceae</taxon>
        <taxon>Nostocales</taxon>
        <taxon>Hapalosiphonaceae</taxon>
        <taxon>Mastigocoleus</taxon>
    </lineage>
</organism>
<dbReference type="AlphaFoldDB" id="A0A0V7ZZ86"/>
<dbReference type="NCBIfam" id="TIGR01901">
    <property type="entry name" value="adhes_NPXG"/>
    <property type="match status" value="1"/>
</dbReference>
<evidence type="ECO:0000313" key="4">
    <source>
        <dbReference type="Proteomes" id="UP000053372"/>
    </source>
</evidence>
<protein>
    <recommendedName>
        <fullName evidence="2">Filamentous haemagglutinin FhaB/tRNA nuclease CdiA-like TPS domain-containing protein</fullName>
    </recommendedName>
</protein>
<evidence type="ECO:0000259" key="2">
    <source>
        <dbReference type="SMART" id="SM00912"/>
    </source>
</evidence>
<feature type="chain" id="PRO_5006890277" description="Filamentous haemagglutinin FhaB/tRNA nuclease CdiA-like TPS domain-containing protein" evidence="1">
    <location>
        <begin position="29"/>
        <end position="783"/>
    </location>
</feature>
<name>A0A0V7ZZ86_9CYAN</name>
<gene>
    <name evidence="3" type="ORF">BC008_36360</name>
</gene>
<evidence type="ECO:0000256" key="1">
    <source>
        <dbReference type="SAM" id="SignalP"/>
    </source>
</evidence>
<dbReference type="Gene3D" id="2.160.20.10">
    <property type="entry name" value="Single-stranded right-handed beta-helix, Pectin lyase-like"/>
    <property type="match status" value="2"/>
</dbReference>
<dbReference type="Proteomes" id="UP000053372">
    <property type="component" value="Unassembled WGS sequence"/>
</dbReference>
<dbReference type="InterPro" id="IPR012334">
    <property type="entry name" value="Pectin_lyas_fold"/>
</dbReference>
<feature type="signal peptide" evidence="1">
    <location>
        <begin position="1"/>
        <end position="28"/>
    </location>
</feature>
<comment type="caution">
    <text evidence="3">The sequence shown here is derived from an EMBL/GenBank/DDBJ whole genome shotgun (WGS) entry which is preliminary data.</text>
</comment>
<reference evidence="3 4" key="1">
    <citation type="journal article" date="2015" name="Genome Announc.">
        <title>Draft Genome of the Euendolithic (true boring) Cyanobacterium Mastigocoleus testarum strain BC008.</title>
        <authorList>
            <person name="Guida B.S."/>
            <person name="Garcia-Pichel F."/>
        </authorList>
    </citation>
    <scope>NUCLEOTIDE SEQUENCE [LARGE SCALE GENOMIC DNA]</scope>
    <source>
        <strain evidence="3 4">BC008</strain>
    </source>
</reference>
<dbReference type="SMART" id="SM00912">
    <property type="entry name" value="Haemagg_act"/>
    <property type="match status" value="1"/>
</dbReference>
<proteinExistence type="predicted"/>
<feature type="domain" description="Filamentous haemagglutinin FhaB/tRNA nuclease CdiA-like TPS" evidence="2">
    <location>
        <begin position="31"/>
        <end position="144"/>
    </location>
</feature>
<accession>A0A0V7ZZ86</accession>
<sequence>MKIVSCFSRKLGITISGAIALSVSPASAQITPDRTLPNNSRVRTQRNTRIIEGGTASGGNLFHSFGQFSVPTGVTAHFRNNTNIQNIITRVTGNSISNIDGILRTNGTANLFLINPNGIIFGPNASLNIGGSFIGSTASSVNFANGTKFSATQPQSKPLLTINVPTGLQFGATAALIRNQSQASPDGTTNVFGQPVGLQVPTGKTLALIGGDLTLEGGNLTAVQGRIELGSVGFNSLVDLRPKNTGWNFDYGNVKNFQNIHISRRIVNGSSFPSIVDASGKGGGDIKVQGNIVEISGHLVRLSTGTTGDKDAGKLTINVNKLSIQDGAQVLALTGGKGRGGNLTVNASKSVELIGRFSKNNSPSFPSALSSITAADGKAGDTNINTSKLILRDGAIISTQSTAVLTPDGAKIIPANGDGGNLIVNASESVEVIGKSATGSASTLTASTQGFGDAGNLTITTKKLIVKDGATVSVNSELPSLAKDVPYLGDINDLGKAGELNITANSIFLNNKGKLISDTQSGNGGNISLQVRDFLLMRRNSQISTNAGIAKMGGNGGNITINTPKGFIIANSLENNDITANAFEGSGGQVRIQAVNLFGIEPRSRENLTKELATSDFSILDPFQLQTSDITAISQSNPDLNGEVIIKSPEQDPSVKLFKAPTVALKIKVSSVCRAPRSRGKNSFIITGKGGFPQNPRTFLRDSHIEPNWIALPPRKKIDKKNIKKQKFRGQGYEVKQLKNLPEPIVEARGWFVNQNGDVVLTADPDLATSEDFVSSTQKSDCN</sequence>